<feature type="domain" description="Reverse transcriptase" evidence="1">
    <location>
        <begin position="446"/>
        <end position="722"/>
    </location>
</feature>
<dbReference type="InterPro" id="IPR043502">
    <property type="entry name" value="DNA/RNA_pol_sf"/>
</dbReference>
<dbReference type="CDD" id="cd01650">
    <property type="entry name" value="RT_nLTR_like"/>
    <property type="match status" value="1"/>
</dbReference>
<dbReference type="InterPro" id="IPR052560">
    <property type="entry name" value="RdDP_mobile_element"/>
</dbReference>
<dbReference type="PANTHER" id="PTHR36688">
    <property type="entry name" value="ENDO/EXONUCLEASE/PHOSPHATASE DOMAIN-CONTAINING PROTEIN"/>
    <property type="match status" value="1"/>
</dbReference>
<name>A0A814RZD1_ADIRI</name>
<dbReference type="SUPFAM" id="SSF56672">
    <property type="entry name" value="DNA/RNA polymerases"/>
    <property type="match status" value="1"/>
</dbReference>
<sequence length="857" mass="99117">MNSWPDSPNTTSFPNDRVGKPGGGVLLAVKQQIKCRELICKTSQENELIAVQLEAKTFKSILIASIYVPPRARLNIDLFHELYNINHDCIIVGDLNAALLQMGSRRTNAKGKQLQELINEGLLNCVDDVITTFEKNDYEEKLDWILASQPLFSFISNVETHPTLGLLSGHKPLTFDIPIKMEANAPSPRLSFNFKRANWKKYRNTLDEKLKKWDKPSSILHCDIDQHAEYITNCITAAANEAIPTASMPNTNFKVSEATQRLIKSKHQAYRRWKKTGEAVDKQQYYNSKFLLANSLRNDRKHKFKQLMESLCRKKMYSDEVWLTVRKFHNKRIKQTYPSTMQYNNITAATGKEKADLFADYFEKEVYFKASDTLPFHKQVVRQTKNVKGMQQQSTTTRWKKISAKEVKWHIKHLRNSATGPDNVHNRCLKNHTELLIQHLIALFNVILEAGYIPDIWKKAHIILLLKPKKEKRLPSSYRPISLLSCLGKLLEKIIKQRLTLEIERRNILPEHQAGFRAKKSTLYNIVRLERFARSKLHRPGIRQHSAVIFFDIKAAFDSVWHDGLIYKLHDLRLPQYLTKYLISFLHNRTAAIEIDNDLSRPFQLQSGTPQGSPLSPLLYIIYTADSMNDIPPHTEHGLFADDTALWTTSNTLTSLTQRLQQSIDAFESWCKSWKLKLQPTKTEMIHFRLHPRKKYKHPVEVKVENTIIKPLDATRYLGVIIDKQLKWRNHLQHLETKMAGRISLLRYLAKSAQEPNQKTMINIFKAIARPVMTYGYPVILTANDKVWDRLQIIQNKALRATLGLPIYTSVEYIHRITKIPRIKDYATSLLQQSIATATSNKDQTLLQHLQDIADQL</sequence>
<gene>
    <name evidence="2" type="ORF">XAT740_LOCUS20422</name>
</gene>
<evidence type="ECO:0000259" key="1">
    <source>
        <dbReference type="PROSITE" id="PS50878"/>
    </source>
</evidence>
<dbReference type="SUPFAM" id="SSF56219">
    <property type="entry name" value="DNase I-like"/>
    <property type="match status" value="1"/>
</dbReference>
<dbReference type="InterPro" id="IPR005135">
    <property type="entry name" value="Endo/exonuclease/phosphatase"/>
</dbReference>
<accession>A0A814RZD1</accession>
<dbReference type="PANTHER" id="PTHR36688:SF2">
    <property type="entry name" value="ENDONUCLEASE_EXONUCLEASE_PHOSPHATASE DOMAIN-CONTAINING PROTEIN"/>
    <property type="match status" value="1"/>
</dbReference>
<dbReference type="Pfam" id="PF00078">
    <property type="entry name" value="RVT_1"/>
    <property type="match status" value="1"/>
</dbReference>
<reference evidence="2" key="1">
    <citation type="submission" date="2021-02" db="EMBL/GenBank/DDBJ databases">
        <authorList>
            <person name="Nowell W R."/>
        </authorList>
    </citation>
    <scope>NUCLEOTIDE SEQUENCE</scope>
</reference>
<evidence type="ECO:0000313" key="3">
    <source>
        <dbReference type="Proteomes" id="UP000663828"/>
    </source>
</evidence>
<organism evidence="2 3">
    <name type="scientific">Adineta ricciae</name>
    <name type="common">Rotifer</name>
    <dbReference type="NCBI Taxonomy" id="249248"/>
    <lineage>
        <taxon>Eukaryota</taxon>
        <taxon>Metazoa</taxon>
        <taxon>Spiralia</taxon>
        <taxon>Gnathifera</taxon>
        <taxon>Rotifera</taxon>
        <taxon>Eurotatoria</taxon>
        <taxon>Bdelloidea</taxon>
        <taxon>Adinetida</taxon>
        <taxon>Adinetidae</taxon>
        <taxon>Adineta</taxon>
    </lineage>
</organism>
<dbReference type="PROSITE" id="PS50878">
    <property type="entry name" value="RT_POL"/>
    <property type="match status" value="1"/>
</dbReference>
<dbReference type="AlphaFoldDB" id="A0A814RZD1"/>
<comment type="caution">
    <text evidence="2">The sequence shown here is derived from an EMBL/GenBank/DDBJ whole genome shotgun (WGS) entry which is preliminary data.</text>
</comment>
<dbReference type="InterPro" id="IPR036691">
    <property type="entry name" value="Endo/exonu/phosph_ase_sf"/>
</dbReference>
<protein>
    <recommendedName>
        <fullName evidence="1">Reverse transcriptase domain-containing protein</fullName>
    </recommendedName>
</protein>
<dbReference type="InterPro" id="IPR000477">
    <property type="entry name" value="RT_dom"/>
</dbReference>
<keyword evidence="3" id="KW-1185">Reference proteome</keyword>
<dbReference type="Pfam" id="PF14529">
    <property type="entry name" value="Exo_endo_phos_2"/>
    <property type="match status" value="1"/>
</dbReference>
<dbReference type="EMBL" id="CAJNOR010001427">
    <property type="protein sequence ID" value="CAF1141028.1"/>
    <property type="molecule type" value="Genomic_DNA"/>
</dbReference>
<dbReference type="Proteomes" id="UP000663828">
    <property type="component" value="Unassembled WGS sequence"/>
</dbReference>
<dbReference type="Gene3D" id="3.60.10.10">
    <property type="entry name" value="Endonuclease/exonuclease/phosphatase"/>
    <property type="match status" value="1"/>
</dbReference>
<evidence type="ECO:0000313" key="2">
    <source>
        <dbReference type="EMBL" id="CAF1141028.1"/>
    </source>
</evidence>
<proteinExistence type="predicted"/>
<dbReference type="GO" id="GO:0003824">
    <property type="term" value="F:catalytic activity"/>
    <property type="evidence" value="ECO:0007669"/>
    <property type="project" value="InterPro"/>
</dbReference>